<comment type="caution">
    <text evidence="1">The sequence shown here is derived from an EMBL/GenBank/DDBJ whole genome shotgun (WGS) entry which is preliminary data.</text>
</comment>
<proteinExistence type="predicted"/>
<organism evidence="1">
    <name type="scientific">Talaromyces marneffei PM1</name>
    <dbReference type="NCBI Taxonomy" id="1077442"/>
    <lineage>
        <taxon>Eukaryota</taxon>
        <taxon>Fungi</taxon>
        <taxon>Dikarya</taxon>
        <taxon>Ascomycota</taxon>
        <taxon>Pezizomycotina</taxon>
        <taxon>Eurotiomycetes</taxon>
        <taxon>Eurotiomycetidae</taxon>
        <taxon>Eurotiales</taxon>
        <taxon>Trichocomaceae</taxon>
        <taxon>Talaromyces</taxon>
        <taxon>Talaromyces sect. Talaromyces</taxon>
    </lineage>
</organism>
<protein>
    <submittedName>
        <fullName evidence="1">Uncharacterized protein</fullName>
    </submittedName>
</protein>
<sequence length="635" mass="71140">MFTHRYTFRACKQFSELQEGPSMLYNKHSFHHHACKLKGAQSVFSDTPWSHPHGGNKISKLLEAQSGFSNAPWSHPHGGKDNSKFPQALSRFSNTPWFHPHGGKRFSQLHGIPSTFNNTPWSCPHGPAKKFDGNQSASFSVFSRKPTPPPKVESDEVVSLPFFDDTLLLANNVITHMYVYDTVLDAEKLSDSLERLAQRPGWRKMSARVRKNGKGKLEFHIPTEFSETRPAISTTHVKHTTSIADHPIASRFPKPSTTPAVVATTEDFEPLLDESDCPKKLDDYLYKDRSVFGLHIYSFNDATILITHVNHSGLDGIARKDIMDAWLLMLQGREHEILSPCDFHEDPFIGLGKDVSATHRLAERKLSTFALLQWVRKNILDLAWRTPETRLVCLPSGFVEKQRNAAMKELAATQTGSEKPFVSDGDIIIAWLAKAGLSHLPPTSTRNVTIASTFSCRNVLEGSYLPLGKPYLANCAAFFNTLLPVRDITGKSLAYTAQKAREALKEQSSLSQTEAYFAYVRQSTKNKLPPMFGDSNIISDPAVTVHFMILSNWTKANLYLIDFSAAAMTPTDKPVTARYMQAVQSPRKAMELFVIIGKDALGNYWLSGSRTKQNWDIIEAALKREDYLFENLPGA</sequence>
<dbReference type="HOGENOM" id="CLU_029797_2_1_1"/>
<dbReference type="EMBL" id="JPOX01000003">
    <property type="protein sequence ID" value="KFX52362.1"/>
    <property type="molecule type" value="Genomic_DNA"/>
</dbReference>
<dbReference type="eggNOG" id="ENOG502SM04">
    <property type="taxonomic scope" value="Eukaryota"/>
</dbReference>
<dbReference type="Gene3D" id="3.30.559.10">
    <property type="entry name" value="Chloramphenicol acetyltransferase-like domain"/>
    <property type="match status" value="2"/>
</dbReference>
<reference evidence="1" key="1">
    <citation type="journal article" date="2014" name="PLoS Genet.">
        <title>Signature Gene Expression Reveals Novel Clues to the Molecular Mechanisms of Dimorphic Transition in Penicillium marneffei.</title>
        <authorList>
            <person name="Yang E."/>
            <person name="Wang G."/>
            <person name="Cai J."/>
            <person name="Woo P.C."/>
            <person name="Lau S.K."/>
            <person name="Yuen K.-Y."/>
            <person name="Chow W.-N."/>
            <person name="Lin X."/>
        </authorList>
    </citation>
    <scope>NUCLEOTIDE SEQUENCE [LARGE SCALE GENOMIC DNA]</scope>
    <source>
        <strain evidence="1">PM1</strain>
    </source>
</reference>
<accession>A0A093VIH0</accession>
<dbReference type="InterPro" id="IPR023213">
    <property type="entry name" value="CAT-like_dom_sf"/>
</dbReference>
<name>A0A093VIH0_TALMA</name>
<dbReference type="AlphaFoldDB" id="A0A093VIH0"/>
<evidence type="ECO:0000313" key="1">
    <source>
        <dbReference type="EMBL" id="KFX52362.1"/>
    </source>
</evidence>
<gene>
    <name evidence="1" type="ORF">GQ26_0032520</name>
</gene>